<reference evidence="1 2" key="1">
    <citation type="submission" date="2018-12" db="EMBL/GenBank/DDBJ databases">
        <title>Draft Genome Sequence of Chryseobacterium arthrosphaerae strain ED882-96 Isolated from the Blood of a Patient with Liver Cirrhosis in Taiwan.</title>
        <authorList>
            <person name="Lin J.-N."/>
            <person name="Lai C.-H."/>
            <person name="Yang C.-H."/>
            <person name="Huang Y.-H."/>
        </authorList>
    </citation>
    <scope>NUCLEOTIDE SEQUENCE [LARGE SCALE GENOMIC DNA]</scope>
    <source>
        <strain evidence="1 2">ED882-96</strain>
    </source>
</reference>
<evidence type="ECO:0000313" key="1">
    <source>
        <dbReference type="EMBL" id="RTZ46075.1"/>
    </source>
</evidence>
<evidence type="ECO:0000313" key="2">
    <source>
        <dbReference type="Proteomes" id="UP000276953"/>
    </source>
</evidence>
<dbReference type="EMBL" id="RYFC01000003">
    <property type="protein sequence ID" value="RTZ46075.1"/>
    <property type="molecule type" value="Genomic_DNA"/>
</dbReference>
<comment type="caution">
    <text evidence="1">The sequence shown here is derived from an EMBL/GenBank/DDBJ whole genome shotgun (WGS) entry which is preliminary data.</text>
</comment>
<gene>
    <name evidence="1" type="ORF">EJ377_16240</name>
</gene>
<name>A0A432DSF9_9FLAO</name>
<proteinExistence type="predicted"/>
<sequence length="78" mass="8798">MNNIPSKVSATDETYGMGMGIVDSGQGYIQQQRFDGTAHAYDLLLQPSGGNVVVDLIRWIIIMINWRPLVRLYLKVMK</sequence>
<protein>
    <submittedName>
        <fullName evidence="1">Uncharacterized protein</fullName>
    </submittedName>
</protein>
<dbReference type="Proteomes" id="UP000276953">
    <property type="component" value="Unassembled WGS sequence"/>
</dbReference>
<dbReference type="AlphaFoldDB" id="A0A432DSF9"/>
<accession>A0A432DSF9</accession>
<organism evidence="1 2">
    <name type="scientific">Chryseobacterium arthrosphaerae</name>
    <dbReference type="NCBI Taxonomy" id="651561"/>
    <lineage>
        <taxon>Bacteria</taxon>
        <taxon>Pseudomonadati</taxon>
        <taxon>Bacteroidota</taxon>
        <taxon>Flavobacteriia</taxon>
        <taxon>Flavobacteriales</taxon>
        <taxon>Weeksellaceae</taxon>
        <taxon>Chryseobacterium group</taxon>
        <taxon>Chryseobacterium</taxon>
    </lineage>
</organism>